<dbReference type="RefSeq" id="WP_114497172.1">
    <property type="nucleotide sequence ID" value="NZ_QPJW01000005.1"/>
</dbReference>
<dbReference type="Proteomes" id="UP000253090">
    <property type="component" value="Unassembled WGS sequence"/>
</dbReference>
<keyword evidence="6" id="KW-1185">Reference proteome</keyword>
<feature type="domain" description="LamG-like jellyroll fold" evidence="4">
    <location>
        <begin position="735"/>
        <end position="869"/>
    </location>
</feature>
<dbReference type="SUPFAM" id="SSF49899">
    <property type="entry name" value="Concanavalin A-like lectins/glucanases"/>
    <property type="match status" value="1"/>
</dbReference>
<keyword evidence="5" id="KW-0430">Lectin</keyword>
<feature type="transmembrane region" description="Helical" evidence="3">
    <location>
        <begin position="241"/>
        <end position="268"/>
    </location>
</feature>
<gene>
    <name evidence="5" type="ORF">DFP94_10531</name>
</gene>
<feature type="transmembrane region" description="Helical" evidence="3">
    <location>
        <begin position="280"/>
        <end position="297"/>
    </location>
</feature>
<keyword evidence="3" id="KW-0472">Membrane</keyword>
<dbReference type="InterPro" id="IPR006558">
    <property type="entry name" value="LamG-like"/>
</dbReference>
<feature type="transmembrane region" description="Helical" evidence="3">
    <location>
        <begin position="496"/>
        <end position="512"/>
    </location>
</feature>
<evidence type="ECO:0000313" key="6">
    <source>
        <dbReference type="Proteomes" id="UP000253090"/>
    </source>
</evidence>
<proteinExistence type="predicted"/>
<protein>
    <submittedName>
        <fullName evidence="5">Concanavalin A-like lectin/glucanase superfamily protein</fullName>
    </submittedName>
</protein>
<name>A0A369BCE3_9BACL</name>
<keyword evidence="1" id="KW-0732">Signal</keyword>
<dbReference type="SMART" id="SM00560">
    <property type="entry name" value="LamGL"/>
    <property type="match status" value="1"/>
</dbReference>
<evidence type="ECO:0000256" key="2">
    <source>
        <dbReference type="ARBA" id="ARBA00023157"/>
    </source>
</evidence>
<feature type="transmembrane region" description="Helical" evidence="3">
    <location>
        <begin position="417"/>
        <end position="434"/>
    </location>
</feature>
<feature type="transmembrane region" description="Helical" evidence="3">
    <location>
        <begin position="139"/>
        <end position="155"/>
    </location>
</feature>
<evidence type="ECO:0000259" key="4">
    <source>
        <dbReference type="SMART" id="SM00560"/>
    </source>
</evidence>
<dbReference type="GO" id="GO:0030246">
    <property type="term" value="F:carbohydrate binding"/>
    <property type="evidence" value="ECO:0007669"/>
    <property type="project" value="UniProtKB-KW"/>
</dbReference>
<feature type="transmembrane region" description="Helical" evidence="3">
    <location>
        <begin position="386"/>
        <end position="405"/>
    </location>
</feature>
<feature type="transmembrane region" description="Helical" evidence="3">
    <location>
        <begin position="67"/>
        <end position="88"/>
    </location>
</feature>
<feature type="transmembrane region" description="Helical" evidence="3">
    <location>
        <begin position="12"/>
        <end position="35"/>
    </location>
</feature>
<feature type="transmembrane region" description="Helical" evidence="3">
    <location>
        <begin position="175"/>
        <end position="196"/>
    </location>
</feature>
<keyword evidence="3" id="KW-0812">Transmembrane</keyword>
<evidence type="ECO:0000256" key="3">
    <source>
        <dbReference type="SAM" id="Phobius"/>
    </source>
</evidence>
<dbReference type="OrthoDB" id="158463at2"/>
<comment type="caution">
    <text evidence="5">The sequence shown here is derived from an EMBL/GenBank/DDBJ whole genome shotgun (WGS) entry which is preliminary data.</text>
</comment>
<keyword evidence="2" id="KW-1015">Disulfide bond</keyword>
<reference evidence="5 6" key="1">
    <citation type="submission" date="2018-07" db="EMBL/GenBank/DDBJ databases">
        <title>Genomic Encyclopedia of Type Strains, Phase III (KMG-III): the genomes of soil and plant-associated and newly described type strains.</title>
        <authorList>
            <person name="Whitman W."/>
        </authorList>
    </citation>
    <scope>NUCLEOTIDE SEQUENCE [LARGE SCALE GENOMIC DNA]</scope>
    <source>
        <strain evidence="5 6">CECT 8333</strain>
    </source>
</reference>
<evidence type="ECO:0000256" key="1">
    <source>
        <dbReference type="ARBA" id="ARBA00022729"/>
    </source>
</evidence>
<feature type="transmembrane region" description="Helical" evidence="3">
    <location>
        <begin position="100"/>
        <end position="119"/>
    </location>
</feature>
<feature type="transmembrane region" description="Helical" evidence="3">
    <location>
        <begin position="466"/>
        <end position="484"/>
    </location>
</feature>
<feature type="transmembrane region" description="Helical" evidence="3">
    <location>
        <begin position="309"/>
        <end position="327"/>
    </location>
</feature>
<accession>A0A369BCE3</accession>
<feature type="transmembrane region" description="Helical" evidence="3">
    <location>
        <begin position="339"/>
        <end position="366"/>
    </location>
</feature>
<dbReference type="AlphaFoldDB" id="A0A369BCE3"/>
<dbReference type="InterPro" id="IPR013320">
    <property type="entry name" value="ConA-like_dom_sf"/>
</dbReference>
<dbReference type="Gene3D" id="2.60.120.200">
    <property type="match status" value="1"/>
</dbReference>
<dbReference type="EMBL" id="QPJW01000005">
    <property type="protein sequence ID" value="RCX19015.1"/>
    <property type="molecule type" value="Genomic_DNA"/>
</dbReference>
<dbReference type="Pfam" id="PF13385">
    <property type="entry name" value="Laminin_G_3"/>
    <property type="match status" value="1"/>
</dbReference>
<sequence length="881" mass="102288">MEHEREAENKRSFVLGFIVTLLSLVVVYILCIFVKKEVTNSIYFEISGLFTVSVDSFLPEPQERLRFVLSVICFPVVISLVYLPINKVISKISSRITDTLFRIFVAISILILVSLLWIYGRQDSNHFFIRDYFLLNEPLISVLLIVLMAMTFFLFKYKKLNFELQTSHCRRINLFASILIISALLLISLTNVYSVYSINDTGMYTSHLNAVFHSVAAIYKGESLLVDVNNQYGLYPHFLEIIFRIIGLDVFKFTLVMSLLIFLCFYFLYKSLDHLITKKAFVILGIFFVIFYGYVHFKVYSRDPYFQYYPIRTLFPTLLIYCSIIFFKQQSKRKYYLFTLLFSMGVLWNLDTGLIVLIAWVLVLIYDSALQDQSFGSVIRKSSKHIITAIICLIVVVLFYCLFIYLRSGQIPDIVEFFSYQIYFYGYGFFMLPMELIHPWNLVALTYIVGLVISFIGFINKSRTTMMRLIFLLSILGTGLFSYYQGRSHNHVLSLVWYPALMLLILYIYLLYERQRNYFRNGEKQSWIFSFISIVSILFLVFTFITLLSSGKELYSVMNERWSKLVERNETPVTNELSFIKDNTSMDEKVLILSYHSGIDYLNSNADPFLNIPGTSELFLKKDYERIFAAIEDSSLNKVFIDNNFISNIQLNYGFNVKVLSLLYENFDIVDRSDLGNVLLLERKETSNSHLKMESLPEIKNSLHYYIYDNFYVGYPDTNEIIGIKENLSGINLDQQFTIEVVVKPENIQAPFAAIIGNHPGNGGQGFVIQQENKNQNKYNFSYGDGKGWNTTSSVQLDPDKWNYLTVTYDHGVVVIFKNGVLQNKIENDQLLFENSEMPLSIANWVNQDRAFRGEIREAVISNEILSQETIADRWKIIGGK</sequence>
<feature type="transmembrane region" description="Helical" evidence="3">
    <location>
        <begin position="527"/>
        <end position="548"/>
    </location>
</feature>
<organism evidence="5 6">
    <name type="scientific">Fontibacillus phaseoli</name>
    <dbReference type="NCBI Taxonomy" id="1416533"/>
    <lineage>
        <taxon>Bacteria</taxon>
        <taxon>Bacillati</taxon>
        <taxon>Bacillota</taxon>
        <taxon>Bacilli</taxon>
        <taxon>Bacillales</taxon>
        <taxon>Paenibacillaceae</taxon>
        <taxon>Fontibacillus</taxon>
    </lineage>
</organism>
<feature type="transmembrane region" description="Helical" evidence="3">
    <location>
        <begin position="440"/>
        <end position="459"/>
    </location>
</feature>
<keyword evidence="3" id="KW-1133">Transmembrane helix</keyword>
<evidence type="ECO:0000313" key="5">
    <source>
        <dbReference type="EMBL" id="RCX19015.1"/>
    </source>
</evidence>